<dbReference type="Proteomes" id="UP001341840">
    <property type="component" value="Unassembled WGS sequence"/>
</dbReference>
<proteinExistence type="predicted"/>
<feature type="region of interest" description="Disordered" evidence="1">
    <location>
        <begin position="1"/>
        <end position="27"/>
    </location>
</feature>
<dbReference type="EMBL" id="JASCZI010060623">
    <property type="protein sequence ID" value="MED6134695.1"/>
    <property type="molecule type" value="Genomic_DNA"/>
</dbReference>
<comment type="caution">
    <text evidence="2">The sequence shown here is derived from an EMBL/GenBank/DDBJ whole genome shotgun (WGS) entry which is preliminary data.</text>
</comment>
<accession>A0ABU6SE57</accession>
<gene>
    <name evidence="2" type="ORF">PIB30_039428</name>
</gene>
<evidence type="ECO:0000313" key="3">
    <source>
        <dbReference type="Proteomes" id="UP001341840"/>
    </source>
</evidence>
<evidence type="ECO:0000313" key="2">
    <source>
        <dbReference type="EMBL" id="MED6134695.1"/>
    </source>
</evidence>
<protein>
    <submittedName>
        <fullName evidence="2">Uncharacterized protein</fullName>
    </submittedName>
</protein>
<feature type="region of interest" description="Disordered" evidence="1">
    <location>
        <begin position="254"/>
        <end position="279"/>
    </location>
</feature>
<evidence type="ECO:0000256" key="1">
    <source>
        <dbReference type="SAM" id="MobiDB-lite"/>
    </source>
</evidence>
<name>A0ABU6SE57_9FABA</name>
<feature type="compositionally biased region" description="Pro residues" evidence="1">
    <location>
        <begin position="263"/>
        <end position="279"/>
    </location>
</feature>
<reference evidence="2 3" key="1">
    <citation type="journal article" date="2023" name="Plants (Basel)">
        <title>Bridging the Gap: Combining Genomics and Transcriptomics Approaches to Understand Stylosanthes scabra, an Orphan Legume from the Brazilian Caatinga.</title>
        <authorList>
            <person name="Ferreira-Neto J.R.C."/>
            <person name="da Silva M.D."/>
            <person name="Binneck E."/>
            <person name="de Melo N.F."/>
            <person name="da Silva R.H."/>
            <person name="de Melo A.L.T.M."/>
            <person name="Pandolfi V."/>
            <person name="Bustamante F.O."/>
            <person name="Brasileiro-Vidal A.C."/>
            <person name="Benko-Iseppon A.M."/>
        </authorList>
    </citation>
    <scope>NUCLEOTIDE SEQUENCE [LARGE SCALE GENOMIC DNA]</scope>
    <source>
        <tissue evidence="2">Leaves</tissue>
    </source>
</reference>
<keyword evidence="3" id="KW-1185">Reference proteome</keyword>
<sequence length="279" mass="31099">MRMILTPGSRVQSSEMPWSRAQRQTLTQTPAQTLTKGREEDIAAEEAHAAETGRTYLRWDSGNCLAWHRITRSGFGGTVEGRLSWDEHPHRVTYLPGPTHARRIVCGVVRTYQNLFQDAFAAENNWVEEECQAVIDVGGTKPPPINEEELWTRIAGGRKRGRIYGMGVVPSHSYPLLFGTPDDDDTATVTLINREISQQAEAHAQRVAVVETITEENVRTLETTVQSQSQSQEVSELRKAYSEMYSFLTQMQSIASSSKTMPPSLPLPPPPAQSRSPPP</sequence>
<organism evidence="2 3">
    <name type="scientific">Stylosanthes scabra</name>
    <dbReference type="NCBI Taxonomy" id="79078"/>
    <lineage>
        <taxon>Eukaryota</taxon>
        <taxon>Viridiplantae</taxon>
        <taxon>Streptophyta</taxon>
        <taxon>Embryophyta</taxon>
        <taxon>Tracheophyta</taxon>
        <taxon>Spermatophyta</taxon>
        <taxon>Magnoliopsida</taxon>
        <taxon>eudicotyledons</taxon>
        <taxon>Gunneridae</taxon>
        <taxon>Pentapetalae</taxon>
        <taxon>rosids</taxon>
        <taxon>fabids</taxon>
        <taxon>Fabales</taxon>
        <taxon>Fabaceae</taxon>
        <taxon>Papilionoideae</taxon>
        <taxon>50 kb inversion clade</taxon>
        <taxon>dalbergioids sensu lato</taxon>
        <taxon>Dalbergieae</taxon>
        <taxon>Pterocarpus clade</taxon>
        <taxon>Stylosanthes</taxon>
    </lineage>
</organism>